<evidence type="ECO:0000256" key="1">
    <source>
        <dbReference type="ARBA" id="ARBA00004429"/>
    </source>
</evidence>
<feature type="transmembrane region" description="Helical" evidence="9">
    <location>
        <begin position="12"/>
        <end position="34"/>
    </location>
</feature>
<keyword evidence="6 9" id="KW-1133">Transmembrane helix</keyword>
<name>A0A6S6ZBJ0_9BURK</name>
<feature type="transmembrane region" description="Helical" evidence="9">
    <location>
        <begin position="133"/>
        <end position="153"/>
    </location>
</feature>
<evidence type="ECO:0000313" key="12">
    <source>
        <dbReference type="Proteomes" id="UP000494269"/>
    </source>
</evidence>
<gene>
    <name evidence="11" type="ORF">LMG3441_01029</name>
</gene>
<keyword evidence="5 9" id="KW-0812">Transmembrane</keyword>
<comment type="similarity">
    <text evidence="8 9">Belongs to the TRAP transporter small permease family.</text>
</comment>
<dbReference type="InterPro" id="IPR055348">
    <property type="entry name" value="DctQ"/>
</dbReference>
<evidence type="ECO:0000256" key="5">
    <source>
        <dbReference type="ARBA" id="ARBA00022692"/>
    </source>
</evidence>
<dbReference type="AlphaFoldDB" id="A0A6S6ZBJ0"/>
<evidence type="ECO:0000256" key="7">
    <source>
        <dbReference type="ARBA" id="ARBA00023136"/>
    </source>
</evidence>
<evidence type="ECO:0000256" key="4">
    <source>
        <dbReference type="ARBA" id="ARBA00022519"/>
    </source>
</evidence>
<organism evidence="11 12">
    <name type="scientific">Achromobacter kerstersii</name>
    <dbReference type="NCBI Taxonomy" id="1353890"/>
    <lineage>
        <taxon>Bacteria</taxon>
        <taxon>Pseudomonadati</taxon>
        <taxon>Pseudomonadota</taxon>
        <taxon>Betaproteobacteria</taxon>
        <taxon>Burkholderiales</taxon>
        <taxon>Alcaligenaceae</taxon>
        <taxon>Achromobacter</taxon>
    </lineage>
</organism>
<proteinExistence type="inferred from homology"/>
<accession>A0A6S6ZBJ0</accession>
<evidence type="ECO:0000313" key="11">
    <source>
        <dbReference type="EMBL" id="CAB3670169.1"/>
    </source>
</evidence>
<dbReference type="PANTHER" id="PTHR35011">
    <property type="entry name" value="2,3-DIKETO-L-GULONATE TRAP TRANSPORTER SMALL PERMEASE PROTEIN YIAM"/>
    <property type="match status" value="1"/>
</dbReference>
<dbReference type="GO" id="GO:0022857">
    <property type="term" value="F:transmembrane transporter activity"/>
    <property type="evidence" value="ECO:0007669"/>
    <property type="project" value="UniProtKB-UniRule"/>
</dbReference>
<evidence type="ECO:0000256" key="8">
    <source>
        <dbReference type="ARBA" id="ARBA00038436"/>
    </source>
</evidence>
<dbReference type="InterPro" id="IPR007387">
    <property type="entry name" value="TRAP_DctQ"/>
</dbReference>
<dbReference type="Proteomes" id="UP000494269">
    <property type="component" value="Unassembled WGS sequence"/>
</dbReference>
<evidence type="ECO:0000256" key="3">
    <source>
        <dbReference type="ARBA" id="ARBA00022475"/>
    </source>
</evidence>
<feature type="transmembrane region" description="Helical" evidence="9">
    <location>
        <begin position="46"/>
        <end position="64"/>
    </location>
</feature>
<feature type="transmembrane region" description="Helical" evidence="9">
    <location>
        <begin position="85"/>
        <end position="113"/>
    </location>
</feature>
<sequence>MLRKFLDGLYTLSGVLAAAFLAGIAISIIAQIIGRALGYTVDSTEISGLFMAASTFLGLAYTFRDGGHIRVGLIVSRLTGGTRKVVELWCCLSTALLMGYIAWQAVLFAWQSFEFDDISPGLLAIPFWIPQSALAAGLVILTIALLDAALAVARGEEPGYDKNSEAALE</sequence>
<comment type="function">
    <text evidence="9">Part of the tripartite ATP-independent periplasmic (TRAP) transport system.</text>
</comment>
<keyword evidence="2 9" id="KW-0813">Transport</keyword>
<keyword evidence="3" id="KW-1003">Cell membrane</keyword>
<dbReference type="PANTHER" id="PTHR35011:SF10">
    <property type="entry name" value="TRAP TRANSPORTER SMALL PERMEASE PROTEIN"/>
    <property type="match status" value="1"/>
</dbReference>
<keyword evidence="4 9" id="KW-0997">Cell inner membrane</keyword>
<comment type="subcellular location">
    <subcellularLocation>
        <location evidence="1 9">Cell inner membrane</location>
        <topology evidence="1 9">Multi-pass membrane protein</topology>
    </subcellularLocation>
</comment>
<evidence type="ECO:0000256" key="6">
    <source>
        <dbReference type="ARBA" id="ARBA00022989"/>
    </source>
</evidence>
<evidence type="ECO:0000259" key="10">
    <source>
        <dbReference type="Pfam" id="PF04290"/>
    </source>
</evidence>
<evidence type="ECO:0000256" key="2">
    <source>
        <dbReference type="ARBA" id="ARBA00022448"/>
    </source>
</evidence>
<dbReference type="GO" id="GO:0005886">
    <property type="term" value="C:plasma membrane"/>
    <property type="evidence" value="ECO:0007669"/>
    <property type="project" value="UniProtKB-SubCell"/>
</dbReference>
<dbReference type="Pfam" id="PF04290">
    <property type="entry name" value="DctQ"/>
    <property type="match status" value="1"/>
</dbReference>
<comment type="subunit">
    <text evidence="9">The complex comprises the extracytoplasmic solute receptor protein and the two transmembrane proteins.</text>
</comment>
<dbReference type="RefSeq" id="WP_206543665.1">
    <property type="nucleotide sequence ID" value="NZ_CADIJQ010000001.1"/>
</dbReference>
<evidence type="ECO:0000256" key="9">
    <source>
        <dbReference type="RuleBase" id="RU369079"/>
    </source>
</evidence>
<dbReference type="GO" id="GO:0015740">
    <property type="term" value="P:C4-dicarboxylate transport"/>
    <property type="evidence" value="ECO:0007669"/>
    <property type="project" value="TreeGrafter"/>
</dbReference>
<feature type="domain" description="Tripartite ATP-independent periplasmic transporters DctQ component" evidence="10">
    <location>
        <begin position="24"/>
        <end position="153"/>
    </location>
</feature>
<dbReference type="EMBL" id="CADIJQ010000001">
    <property type="protein sequence ID" value="CAB3670169.1"/>
    <property type="molecule type" value="Genomic_DNA"/>
</dbReference>
<keyword evidence="12" id="KW-1185">Reference proteome</keyword>
<keyword evidence="7 9" id="KW-0472">Membrane</keyword>
<reference evidence="11 12" key="1">
    <citation type="submission" date="2020-04" db="EMBL/GenBank/DDBJ databases">
        <authorList>
            <person name="De Canck E."/>
        </authorList>
    </citation>
    <scope>NUCLEOTIDE SEQUENCE [LARGE SCALE GENOMIC DNA]</scope>
    <source>
        <strain evidence="11 12">LMG 3441</strain>
    </source>
</reference>
<protein>
    <recommendedName>
        <fullName evidence="9">TRAP transporter small permease protein</fullName>
    </recommendedName>
</protein>